<keyword evidence="2" id="KW-0479">Metal-binding</keyword>
<evidence type="ECO:0000313" key="8">
    <source>
        <dbReference type="Proteomes" id="UP000700596"/>
    </source>
</evidence>
<keyword evidence="5" id="KW-0812">Transmembrane</keyword>
<name>A0A9P9E719_9PLEO</name>
<dbReference type="InterPro" id="IPR050668">
    <property type="entry name" value="Cytochrome_b5"/>
</dbReference>
<dbReference type="Pfam" id="PF00173">
    <property type="entry name" value="Cyt-b5"/>
    <property type="match status" value="1"/>
</dbReference>
<evidence type="ECO:0000256" key="2">
    <source>
        <dbReference type="ARBA" id="ARBA00022723"/>
    </source>
</evidence>
<dbReference type="PRINTS" id="PR00363">
    <property type="entry name" value="CYTOCHROMEB5"/>
</dbReference>
<dbReference type="Proteomes" id="UP000700596">
    <property type="component" value="Unassembled WGS sequence"/>
</dbReference>
<dbReference type="GO" id="GO:0020037">
    <property type="term" value="F:heme binding"/>
    <property type="evidence" value="ECO:0007669"/>
    <property type="project" value="TreeGrafter"/>
</dbReference>
<evidence type="ECO:0000256" key="1">
    <source>
        <dbReference type="ARBA" id="ARBA00022617"/>
    </source>
</evidence>
<dbReference type="EMBL" id="JAGMWT010000003">
    <property type="protein sequence ID" value="KAH7131819.1"/>
    <property type="molecule type" value="Genomic_DNA"/>
</dbReference>
<dbReference type="GO" id="GO:0046872">
    <property type="term" value="F:metal ion binding"/>
    <property type="evidence" value="ECO:0007669"/>
    <property type="project" value="UniProtKB-KW"/>
</dbReference>
<feature type="transmembrane region" description="Helical" evidence="5">
    <location>
        <begin position="175"/>
        <end position="195"/>
    </location>
</feature>
<dbReference type="SMART" id="SM01117">
    <property type="entry name" value="Cyt-b5"/>
    <property type="match status" value="1"/>
</dbReference>
<dbReference type="OrthoDB" id="260519at2759"/>
<protein>
    <submittedName>
        <fullName evidence="7">Cytochrome b5-like heme/steroid binding domain-containing protein</fullName>
    </submittedName>
</protein>
<evidence type="ECO:0000313" key="7">
    <source>
        <dbReference type="EMBL" id="KAH7131819.1"/>
    </source>
</evidence>
<gene>
    <name evidence="7" type="ORF">B0J11DRAFT_208909</name>
</gene>
<reference evidence="7" key="1">
    <citation type="journal article" date="2021" name="Nat. Commun.">
        <title>Genetic determinants of endophytism in the Arabidopsis root mycobiome.</title>
        <authorList>
            <person name="Mesny F."/>
            <person name="Miyauchi S."/>
            <person name="Thiergart T."/>
            <person name="Pickel B."/>
            <person name="Atanasova L."/>
            <person name="Karlsson M."/>
            <person name="Huettel B."/>
            <person name="Barry K.W."/>
            <person name="Haridas S."/>
            <person name="Chen C."/>
            <person name="Bauer D."/>
            <person name="Andreopoulos W."/>
            <person name="Pangilinan J."/>
            <person name="LaButti K."/>
            <person name="Riley R."/>
            <person name="Lipzen A."/>
            <person name="Clum A."/>
            <person name="Drula E."/>
            <person name="Henrissat B."/>
            <person name="Kohler A."/>
            <person name="Grigoriev I.V."/>
            <person name="Martin F.M."/>
            <person name="Hacquard S."/>
        </authorList>
    </citation>
    <scope>NUCLEOTIDE SEQUENCE</scope>
    <source>
        <strain evidence="7">MPI-CAGE-CH-0243</strain>
    </source>
</reference>
<evidence type="ECO:0000259" key="6">
    <source>
        <dbReference type="PROSITE" id="PS50255"/>
    </source>
</evidence>
<dbReference type="AlphaFoldDB" id="A0A9P9E719"/>
<feature type="transmembrane region" description="Helical" evidence="5">
    <location>
        <begin position="126"/>
        <end position="144"/>
    </location>
</feature>
<dbReference type="Gene3D" id="3.10.120.10">
    <property type="entry name" value="Cytochrome b5-like heme/steroid binding domain"/>
    <property type="match status" value="1"/>
</dbReference>
<evidence type="ECO:0000256" key="5">
    <source>
        <dbReference type="SAM" id="Phobius"/>
    </source>
</evidence>
<evidence type="ECO:0000256" key="3">
    <source>
        <dbReference type="ARBA" id="ARBA00023004"/>
    </source>
</evidence>
<dbReference type="PANTHER" id="PTHR19359">
    <property type="entry name" value="CYTOCHROME B5"/>
    <property type="match status" value="1"/>
</dbReference>
<accession>A0A9P9E719</accession>
<dbReference type="InterPro" id="IPR001199">
    <property type="entry name" value="Cyt_B5-like_heme/steroid-bd"/>
</dbReference>
<keyword evidence="5" id="KW-1133">Transmembrane helix</keyword>
<proteinExistence type="inferred from homology"/>
<dbReference type="GO" id="GO:0016020">
    <property type="term" value="C:membrane"/>
    <property type="evidence" value="ECO:0007669"/>
    <property type="project" value="TreeGrafter"/>
</dbReference>
<organism evidence="7 8">
    <name type="scientific">Dendryphion nanum</name>
    <dbReference type="NCBI Taxonomy" id="256645"/>
    <lineage>
        <taxon>Eukaryota</taxon>
        <taxon>Fungi</taxon>
        <taxon>Dikarya</taxon>
        <taxon>Ascomycota</taxon>
        <taxon>Pezizomycotina</taxon>
        <taxon>Dothideomycetes</taxon>
        <taxon>Pleosporomycetidae</taxon>
        <taxon>Pleosporales</taxon>
        <taxon>Torulaceae</taxon>
        <taxon>Dendryphion</taxon>
    </lineage>
</organism>
<comment type="similarity">
    <text evidence="4">Belongs to the cytochrome b5 family.</text>
</comment>
<keyword evidence="5" id="KW-0472">Membrane</keyword>
<evidence type="ECO:0000256" key="4">
    <source>
        <dbReference type="ARBA" id="ARBA00038168"/>
    </source>
</evidence>
<keyword evidence="8" id="KW-1185">Reference proteome</keyword>
<sequence length="218" mass="23384">MAITTFSLTKLATHNKQSDLWVAVHGKVYDLTSFASDHPGGIEVLKDCAGTDGSEIYDYAGHSEGTVNMLRRFEVGVLEGYDGWENLSSVSKTGNLIPKTAPGVKSGWMSGDNRLFSTLASLGSKTLYALLFVTLVFMAVYRGLPGGLETIPHNNTGFGQPETGNEPGSGTTSSFIGGFLFASTCSLVAIAILYAQFSRTLRHGTEVFEYPSVIPVKR</sequence>
<dbReference type="PROSITE" id="PS50255">
    <property type="entry name" value="CYTOCHROME_B5_2"/>
    <property type="match status" value="1"/>
</dbReference>
<dbReference type="SUPFAM" id="SSF55856">
    <property type="entry name" value="Cytochrome b5-like heme/steroid binding domain"/>
    <property type="match status" value="1"/>
</dbReference>
<comment type="caution">
    <text evidence="7">The sequence shown here is derived from an EMBL/GenBank/DDBJ whole genome shotgun (WGS) entry which is preliminary data.</text>
</comment>
<keyword evidence="3" id="KW-0408">Iron</keyword>
<dbReference type="InterPro" id="IPR036400">
    <property type="entry name" value="Cyt_B5-like_heme/steroid_sf"/>
</dbReference>
<feature type="domain" description="Cytochrome b5 heme-binding" evidence="6">
    <location>
        <begin position="3"/>
        <end position="79"/>
    </location>
</feature>
<keyword evidence="1" id="KW-0349">Heme</keyword>